<sequence>MDPRPAFAKPGSKSPWNWVCRIVVAVLLVASAGVGLVISLVPLLDHGSTLRASAQHEGALATSSSGGFRDSHRTLEKRKLQVLGVNADESAGGGLLKQYTSFAKYALESSNSSDPLPLPLVAPIGERSLLSIPLITIIGVQKGGTTNLRRNLLTHPLVTGMPNEVHFFDQDPDIYPKLGHWQGDGREKELSPGAIGRILSEYAKTCLEEGKPKKKPAWHKNVAAMSSGVIVESSPRYILSPIAPYRMRMVLPRAKLVVVLRDPTDRYFSQLRMVMCKTEPDPGYMSLEEQISTHFHPPGQAKGYIKRAEAAYNPYGERCRGENATSADLWNCFKAMATHNPLHRGLYADQLERWFRVYDKSQILVIDSAEMFVNFTETVAVVAEWAGLPEHEFEYDKHEFKGACRDKIRYHNQPDFFADGGRYVGKKKRACLLSVD</sequence>
<reference evidence="7 8" key="1">
    <citation type="journal article" date="2010" name="Nature">
        <title>The Ectocarpus genome and the independent evolution of multicellularity in brown algae.</title>
        <authorList>
            <person name="Cock J.M."/>
            <person name="Sterck L."/>
            <person name="Rouze P."/>
            <person name="Scornet D."/>
            <person name="Allen A.E."/>
            <person name="Amoutzias G."/>
            <person name="Anthouard V."/>
            <person name="Artiguenave F."/>
            <person name="Aury J.M."/>
            <person name="Badger J.H."/>
            <person name="Beszteri B."/>
            <person name="Billiau K."/>
            <person name="Bonnet E."/>
            <person name="Bothwell J.H."/>
            <person name="Bowler C."/>
            <person name="Boyen C."/>
            <person name="Brownlee C."/>
            <person name="Carrano C.J."/>
            <person name="Charrier B."/>
            <person name="Cho G.Y."/>
            <person name="Coelho S.M."/>
            <person name="Collen J."/>
            <person name="Corre E."/>
            <person name="Da Silva C."/>
            <person name="Delage L."/>
            <person name="Delaroque N."/>
            <person name="Dittami S.M."/>
            <person name="Doulbeau S."/>
            <person name="Elias M."/>
            <person name="Farnham G."/>
            <person name="Gachon C.M."/>
            <person name="Gschloessl B."/>
            <person name="Heesch S."/>
            <person name="Jabbari K."/>
            <person name="Jubin C."/>
            <person name="Kawai H."/>
            <person name="Kimura K."/>
            <person name="Kloareg B."/>
            <person name="Kupper F.C."/>
            <person name="Lang D."/>
            <person name="Le Bail A."/>
            <person name="Leblanc C."/>
            <person name="Lerouge P."/>
            <person name="Lohr M."/>
            <person name="Lopez P.J."/>
            <person name="Martens C."/>
            <person name="Maumus F."/>
            <person name="Michel G."/>
            <person name="Miranda-Saavedra D."/>
            <person name="Morales J."/>
            <person name="Moreau H."/>
            <person name="Motomura T."/>
            <person name="Nagasato C."/>
            <person name="Napoli C.A."/>
            <person name="Nelson D.R."/>
            <person name="Nyvall-Collen P."/>
            <person name="Peters A.F."/>
            <person name="Pommier C."/>
            <person name="Potin P."/>
            <person name="Poulain J."/>
            <person name="Quesneville H."/>
            <person name="Read B."/>
            <person name="Rensing S.A."/>
            <person name="Ritter A."/>
            <person name="Rousvoal S."/>
            <person name="Samanta M."/>
            <person name="Samson G."/>
            <person name="Schroeder D.C."/>
            <person name="Segurens B."/>
            <person name="Strittmatter M."/>
            <person name="Tonon T."/>
            <person name="Tregear J.W."/>
            <person name="Valentin K."/>
            <person name="von Dassow P."/>
            <person name="Yamagishi T."/>
            <person name="Van de Peer Y."/>
            <person name="Wincker P."/>
        </authorList>
    </citation>
    <scope>NUCLEOTIDE SEQUENCE [LARGE SCALE GENOMIC DNA]</scope>
    <source>
        <strain evidence="8">Ec32 / CCAP1310/4</strain>
    </source>
</reference>
<evidence type="ECO:0000259" key="6">
    <source>
        <dbReference type="Pfam" id="PF00685"/>
    </source>
</evidence>
<dbReference type="PANTHER" id="PTHR10605">
    <property type="entry name" value="HEPARAN SULFATE SULFOTRANSFERASE"/>
    <property type="match status" value="1"/>
</dbReference>
<evidence type="ECO:0000256" key="5">
    <source>
        <dbReference type="SAM" id="Phobius"/>
    </source>
</evidence>
<dbReference type="EMBL" id="FN649222">
    <property type="protein sequence ID" value="CBJ28308.1"/>
    <property type="molecule type" value="Genomic_DNA"/>
</dbReference>
<dbReference type="InterPro" id="IPR027417">
    <property type="entry name" value="P-loop_NTPase"/>
</dbReference>
<dbReference type="SUPFAM" id="SSF52540">
    <property type="entry name" value="P-loop containing nucleoside triphosphate hydrolases"/>
    <property type="match status" value="1"/>
</dbReference>
<keyword evidence="1" id="KW-0808">Transferase</keyword>
<name>D7G9G8_ECTSI</name>
<keyword evidence="5" id="KW-0812">Transmembrane</keyword>
<feature type="active site" description="For sulfotransferase activity" evidence="3">
    <location>
        <position position="142"/>
    </location>
</feature>
<dbReference type="InParanoid" id="D7G9G8"/>
<dbReference type="Proteomes" id="UP000002630">
    <property type="component" value="Linkage Group LG22"/>
</dbReference>
<organism evidence="7 8">
    <name type="scientific">Ectocarpus siliculosus</name>
    <name type="common">Brown alga</name>
    <name type="synonym">Conferva siliculosa</name>
    <dbReference type="NCBI Taxonomy" id="2880"/>
    <lineage>
        <taxon>Eukaryota</taxon>
        <taxon>Sar</taxon>
        <taxon>Stramenopiles</taxon>
        <taxon>Ochrophyta</taxon>
        <taxon>PX clade</taxon>
        <taxon>Phaeophyceae</taxon>
        <taxon>Ectocarpales</taxon>
        <taxon>Ectocarpaceae</taxon>
        <taxon>Ectocarpus</taxon>
    </lineage>
</organism>
<dbReference type="InterPro" id="IPR000863">
    <property type="entry name" value="Sulfotransferase_dom"/>
</dbReference>
<dbReference type="InterPro" id="IPR037359">
    <property type="entry name" value="NST/OST"/>
</dbReference>
<feature type="transmembrane region" description="Helical" evidence="5">
    <location>
        <begin position="22"/>
        <end position="44"/>
    </location>
</feature>
<feature type="domain" description="Sulfotransferase" evidence="6">
    <location>
        <begin position="135"/>
        <end position="390"/>
    </location>
</feature>
<feature type="binding site" evidence="4">
    <location>
        <position position="261"/>
    </location>
    <ligand>
        <name>3'-phosphoadenylyl sulfate</name>
        <dbReference type="ChEBI" id="CHEBI:58339"/>
    </ligand>
</feature>
<dbReference type="eggNOG" id="KOG3704">
    <property type="taxonomic scope" value="Eukaryota"/>
</dbReference>
<evidence type="ECO:0000313" key="7">
    <source>
        <dbReference type="EMBL" id="CBJ28308.1"/>
    </source>
</evidence>
<dbReference type="GO" id="GO:0008146">
    <property type="term" value="F:sulfotransferase activity"/>
    <property type="evidence" value="ECO:0007669"/>
    <property type="project" value="InterPro"/>
</dbReference>
<keyword evidence="2" id="KW-0325">Glycoprotein</keyword>
<keyword evidence="5" id="KW-1133">Transmembrane helix</keyword>
<dbReference type="EMBL" id="FN649747">
    <property type="protein sequence ID" value="CBJ28308.1"/>
    <property type="molecule type" value="Genomic_DNA"/>
</dbReference>
<evidence type="ECO:0000256" key="1">
    <source>
        <dbReference type="ARBA" id="ARBA00022679"/>
    </source>
</evidence>
<dbReference type="PANTHER" id="PTHR10605:SF56">
    <property type="entry name" value="BIFUNCTIONAL HEPARAN SULFATE N-DEACETYLASE_N-SULFOTRANSFERASE"/>
    <property type="match status" value="1"/>
</dbReference>
<keyword evidence="8" id="KW-1185">Reference proteome</keyword>
<keyword evidence="5" id="KW-0472">Membrane</keyword>
<dbReference type="OrthoDB" id="6129517at2759"/>
<dbReference type="AlphaFoldDB" id="D7G9G8"/>
<protein>
    <submittedName>
        <fullName evidence="7">Deacetylase sulfotransferase</fullName>
    </submittedName>
</protein>
<gene>
    <name evidence="7" type="ORF">Esi_0098_0056</name>
</gene>
<evidence type="ECO:0000256" key="4">
    <source>
        <dbReference type="PIRSR" id="PIRSR637359-2"/>
    </source>
</evidence>
<accession>D7G9G8</accession>
<feature type="binding site" evidence="4">
    <location>
        <position position="269"/>
    </location>
    <ligand>
        <name>3'-phosphoadenylyl sulfate</name>
        <dbReference type="ChEBI" id="CHEBI:58339"/>
    </ligand>
</feature>
<dbReference type="Pfam" id="PF00685">
    <property type="entry name" value="Sulfotransfer_1"/>
    <property type="match status" value="1"/>
</dbReference>
<evidence type="ECO:0000313" key="8">
    <source>
        <dbReference type="Proteomes" id="UP000002630"/>
    </source>
</evidence>
<evidence type="ECO:0000256" key="3">
    <source>
        <dbReference type="PIRSR" id="PIRSR637359-1"/>
    </source>
</evidence>
<evidence type="ECO:0000256" key="2">
    <source>
        <dbReference type="ARBA" id="ARBA00023180"/>
    </source>
</evidence>
<proteinExistence type="predicted"/>
<dbReference type="Gene3D" id="3.40.50.300">
    <property type="entry name" value="P-loop containing nucleotide triphosphate hydrolases"/>
    <property type="match status" value="1"/>
</dbReference>